<feature type="region of interest" description="Disordered" evidence="5">
    <location>
        <begin position="945"/>
        <end position="983"/>
    </location>
</feature>
<evidence type="ECO:0000256" key="2">
    <source>
        <dbReference type="ARBA" id="ARBA00022553"/>
    </source>
</evidence>
<dbReference type="PANTHER" id="PTHR28664:SF3">
    <property type="entry name" value="TIGHT JUNCTION-ASSOCIATED PROTEIN 1"/>
    <property type="match status" value="1"/>
</dbReference>
<dbReference type="GO" id="GO:0016020">
    <property type="term" value="C:membrane"/>
    <property type="evidence" value="ECO:0007669"/>
    <property type="project" value="UniProtKB-SubCell"/>
</dbReference>
<evidence type="ECO:0000256" key="5">
    <source>
        <dbReference type="SAM" id="MobiDB-lite"/>
    </source>
</evidence>
<feature type="compositionally biased region" description="Polar residues" evidence="5">
    <location>
        <begin position="852"/>
        <end position="865"/>
    </location>
</feature>
<feature type="region of interest" description="Disordered" evidence="5">
    <location>
        <begin position="852"/>
        <end position="877"/>
    </location>
</feature>
<keyword evidence="4" id="KW-0175">Coiled coil</keyword>
<evidence type="ECO:0000313" key="6">
    <source>
        <dbReference type="EMBL" id="KAG2468863.1"/>
    </source>
</evidence>
<keyword evidence="7" id="KW-1185">Reference proteome</keyword>
<accession>A0A8X7XIF5</accession>
<feature type="region of interest" description="Disordered" evidence="5">
    <location>
        <begin position="564"/>
        <end position="608"/>
    </location>
</feature>
<gene>
    <name evidence="6" type="primary">Tjap1_0</name>
    <name evidence="6" type="ORF">GTO96_0004613</name>
</gene>
<proteinExistence type="predicted"/>
<feature type="compositionally biased region" description="Basic and acidic residues" evidence="5">
    <location>
        <begin position="781"/>
        <end position="798"/>
    </location>
</feature>
<evidence type="ECO:0000256" key="3">
    <source>
        <dbReference type="ARBA" id="ARBA00023136"/>
    </source>
</evidence>
<feature type="coiled-coil region" evidence="4">
    <location>
        <begin position="655"/>
        <end position="703"/>
    </location>
</feature>
<feature type="compositionally biased region" description="Low complexity" evidence="5">
    <location>
        <begin position="566"/>
        <end position="577"/>
    </location>
</feature>
<feature type="compositionally biased region" description="Polar residues" evidence="5">
    <location>
        <begin position="426"/>
        <end position="443"/>
    </location>
</feature>
<sequence>MSSSGSKQRKNTRREPQKDKMHKANNSHLLSSPQSSIWDKPNSAEFPAGKLEVMEKFFTPVEKHQFYHPQPHEILQLQNNHGDCHNRLDLKDTSRSLRDNEEEMIDNSIFWTERKNLLPGPSSNCLIGNVVNKNASAGIATFNTVGSDFSTSSTDGSSSWSSDASIENETFLPSTHHHNTLCVHQHSQSCIDISGEIRKFDREMEQQIPESVSSQFKGFPKLRRGQSKSEDQLLQEDEMLLTKEEGRLFKAASLERSLVFSDGTKVIVKPIQPKMSSFNLVPSKGILKNGKGCGTTKAETLFRKAKSMEVISDRAATGKTCSSVGSGSCGQACRTKDITGMGEKDRSGSVTSMKESFVEEKRKFSEFLNEITRQIFSPSSLTSLGLPLNPQKPAVSSKTIDEQQQSLTQLDPPRRPGGNKGCPSPDRSSVASSHYSGTNNEVSTPLHPGSSRITRHQTKPGASRHTDASTSPENSPSPARLPHHSHHDASSKKHKFCRLTNASTSPELSPLLPRHHHYHLQQLAVSPERIQSSPNHQSRSHSHAMQTKVECDMDHQETIEIHHNPQHSSQGSQGSHSGKSDSSKLVDTTPSTTSTTSPSPDHLDKQEQIGDGQGLHYYLFKDMQTDTDRVQFLQQQNKKLQKYLAKTASKMEKMGSEFKNSHHQLETELQQAKEELDIFRDNFQRLQENYSSTQQANHILEEKLQTIACSIEAERETLNQRITDLSKQLLSTQNILNNLETINIPALLQKALGKNLLEENEEQADQSLLSFSVLSPPSAFKDPEGTKTELQAEEKSLRFSEQTLGRMGSLPEEDESDWSDKDQEEPVVSMLALSRGKIEPKGNHRMTAFSPWKQQSVSTESQPRINSGEEEVKRRSRSLQIPHFEDGLHHESFLMPVTDSSLPRSRKLYDLSLNSEGLQRSYPIEKSPPIRMLSVSLEEIRIRSNSTNQDPHQQSLSDFQVKPTETHHSLNHSSNRSSEDSDEDIYQNWKENFKGRIHVVSNSSGKPPLSGGMVPAKSQLVQREDEIIYHQLSSPVMEKQGQRHWRKNCGPVNNSALNVDSQKAVWGQDKITATKHIDKSTAEETIVPIQEGRGPSHLKLCIHHKLSPFS</sequence>
<reference evidence="6 7" key="1">
    <citation type="journal article" date="2021" name="Cell">
        <title>Tracing the genetic footprints of vertebrate landing in non-teleost ray-finned fishes.</title>
        <authorList>
            <person name="Bi X."/>
            <person name="Wang K."/>
            <person name="Yang L."/>
            <person name="Pan H."/>
            <person name="Jiang H."/>
            <person name="Wei Q."/>
            <person name="Fang M."/>
            <person name="Yu H."/>
            <person name="Zhu C."/>
            <person name="Cai Y."/>
            <person name="He Y."/>
            <person name="Gan X."/>
            <person name="Zeng H."/>
            <person name="Yu D."/>
            <person name="Zhu Y."/>
            <person name="Jiang H."/>
            <person name="Qiu Q."/>
            <person name="Yang H."/>
            <person name="Zhang Y.E."/>
            <person name="Wang W."/>
            <person name="Zhu M."/>
            <person name="He S."/>
            <person name="Zhang G."/>
        </authorList>
    </citation>
    <scope>NUCLEOTIDE SEQUENCE [LARGE SCALE GENOMIC DNA]</scope>
    <source>
        <strain evidence="6">Bchr_013</strain>
    </source>
</reference>
<feature type="compositionally biased region" description="Low complexity" evidence="5">
    <location>
        <begin position="380"/>
        <end position="389"/>
    </location>
</feature>
<dbReference type="AlphaFoldDB" id="A0A8X7XIF5"/>
<comment type="subcellular location">
    <subcellularLocation>
        <location evidence="1">Membrane</location>
        <topology evidence="1">Peripheral membrane protein</topology>
    </subcellularLocation>
</comment>
<dbReference type="InterPro" id="IPR043441">
    <property type="entry name" value="Tjap1/BEGAIN"/>
</dbReference>
<protein>
    <submittedName>
        <fullName evidence="6">TJAP1 protein</fullName>
    </submittedName>
</protein>
<feature type="non-terminal residue" evidence="6">
    <location>
        <position position="1110"/>
    </location>
</feature>
<feature type="compositionally biased region" description="Basic residues" evidence="5">
    <location>
        <begin position="481"/>
        <end position="494"/>
    </location>
</feature>
<comment type="caution">
    <text evidence="6">The sequence shown here is derived from an EMBL/GenBank/DDBJ whole genome shotgun (WGS) entry which is preliminary data.</text>
</comment>
<feature type="compositionally biased region" description="Acidic residues" evidence="5">
    <location>
        <begin position="811"/>
        <end position="824"/>
    </location>
</feature>
<feature type="non-terminal residue" evidence="6">
    <location>
        <position position="1"/>
    </location>
</feature>
<feature type="compositionally biased region" description="Polar residues" evidence="5">
    <location>
        <begin position="945"/>
        <end position="958"/>
    </location>
</feature>
<evidence type="ECO:0000256" key="4">
    <source>
        <dbReference type="SAM" id="Coils"/>
    </source>
</evidence>
<feature type="region of interest" description="Disordered" evidence="5">
    <location>
        <begin position="380"/>
        <end position="494"/>
    </location>
</feature>
<feature type="compositionally biased region" description="Low complexity" evidence="5">
    <location>
        <begin position="588"/>
        <end position="600"/>
    </location>
</feature>
<dbReference type="GO" id="GO:0005802">
    <property type="term" value="C:trans-Golgi network"/>
    <property type="evidence" value="ECO:0007669"/>
    <property type="project" value="TreeGrafter"/>
</dbReference>
<keyword evidence="2" id="KW-0597">Phosphoprotein</keyword>
<keyword evidence="3" id="KW-0472">Membrane</keyword>
<feature type="compositionally biased region" description="Polar residues" evidence="5">
    <location>
        <begin position="26"/>
        <end position="37"/>
    </location>
</feature>
<feature type="compositionally biased region" description="Polar residues" evidence="5">
    <location>
        <begin position="468"/>
        <end position="477"/>
    </location>
</feature>
<dbReference type="EMBL" id="JAATIS010000220">
    <property type="protein sequence ID" value="KAG2468863.1"/>
    <property type="molecule type" value="Genomic_DNA"/>
</dbReference>
<feature type="region of interest" description="Disordered" evidence="5">
    <location>
        <begin position="779"/>
        <end position="824"/>
    </location>
</feature>
<dbReference type="GO" id="GO:0007030">
    <property type="term" value="P:Golgi organization"/>
    <property type="evidence" value="ECO:0007669"/>
    <property type="project" value="TreeGrafter"/>
</dbReference>
<dbReference type="Proteomes" id="UP000886611">
    <property type="component" value="Unassembled WGS sequence"/>
</dbReference>
<feature type="compositionally biased region" description="Polar residues" evidence="5">
    <location>
        <begin position="394"/>
        <end position="409"/>
    </location>
</feature>
<feature type="region of interest" description="Disordered" evidence="5">
    <location>
        <begin position="1"/>
        <end position="41"/>
    </location>
</feature>
<name>A0A8X7XIF5_POLSE</name>
<organism evidence="6 7">
    <name type="scientific">Polypterus senegalus</name>
    <name type="common">Senegal bichir</name>
    <dbReference type="NCBI Taxonomy" id="55291"/>
    <lineage>
        <taxon>Eukaryota</taxon>
        <taxon>Metazoa</taxon>
        <taxon>Chordata</taxon>
        <taxon>Craniata</taxon>
        <taxon>Vertebrata</taxon>
        <taxon>Euteleostomi</taxon>
        <taxon>Actinopterygii</taxon>
        <taxon>Polypteriformes</taxon>
        <taxon>Polypteridae</taxon>
        <taxon>Polypterus</taxon>
    </lineage>
</organism>
<dbReference type="PANTHER" id="PTHR28664">
    <property type="entry name" value="TIGHT JUNCTION-ASSOCIATED PROTEIN 1"/>
    <property type="match status" value="1"/>
</dbReference>
<evidence type="ECO:0000256" key="1">
    <source>
        <dbReference type="ARBA" id="ARBA00004170"/>
    </source>
</evidence>
<evidence type="ECO:0000313" key="7">
    <source>
        <dbReference type="Proteomes" id="UP000886611"/>
    </source>
</evidence>